<name>A0ABN8PCI7_9CNID</name>
<feature type="compositionally biased region" description="Basic and acidic residues" evidence="1">
    <location>
        <begin position="47"/>
        <end position="64"/>
    </location>
</feature>
<feature type="transmembrane region" description="Helical" evidence="2">
    <location>
        <begin position="74"/>
        <end position="102"/>
    </location>
</feature>
<gene>
    <name evidence="3" type="ORF">PLOB_00041486</name>
</gene>
<organism evidence="3 4">
    <name type="scientific">Porites lobata</name>
    <dbReference type="NCBI Taxonomy" id="104759"/>
    <lineage>
        <taxon>Eukaryota</taxon>
        <taxon>Metazoa</taxon>
        <taxon>Cnidaria</taxon>
        <taxon>Anthozoa</taxon>
        <taxon>Hexacorallia</taxon>
        <taxon>Scleractinia</taxon>
        <taxon>Fungiina</taxon>
        <taxon>Poritidae</taxon>
        <taxon>Porites</taxon>
    </lineage>
</organism>
<comment type="caution">
    <text evidence="3">The sequence shown here is derived from an EMBL/GenBank/DDBJ whole genome shotgun (WGS) entry which is preliminary data.</text>
</comment>
<feature type="region of interest" description="Disordered" evidence="1">
    <location>
        <begin position="42"/>
        <end position="64"/>
    </location>
</feature>
<accession>A0ABN8PCI7</accession>
<dbReference type="EMBL" id="CALNXK010000065">
    <property type="protein sequence ID" value="CAH3140996.1"/>
    <property type="molecule type" value="Genomic_DNA"/>
</dbReference>
<protein>
    <submittedName>
        <fullName evidence="3">Uncharacterized protein</fullName>
    </submittedName>
</protein>
<keyword evidence="4" id="KW-1185">Reference proteome</keyword>
<evidence type="ECO:0000256" key="2">
    <source>
        <dbReference type="SAM" id="Phobius"/>
    </source>
</evidence>
<feature type="region of interest" description="Disordered" evidence="1">
    <location>
        <begin position="175"/>
        <end position="231"/>
    </location>
</feature>
<evidence type="ECO:0000256" key="1">
    <source>
        <dbReference type="SAM" id="MobiDB-lite"/>
    </source>
</evidence>
<evidence type="ECO:0000313" key="4">
    <source>
        <dbReference type="Proteomes" id="UP001159405"/>
    </source>
</evidence>
<reference evidence="3 4" key="1">
    <citation type="submission" date="2022-05" db="EMBL/GenBank/DDBJ databases">
        <authorList>
            <consortium name="Genoscope - CEA"/>
            <person name="William W."/>
        </authorList>
    </citation>
    <scope>NUCLEOTIDE SEQUENCE [LARGE SCALE GENOMIC DNA]</scope>
</reference>
<keyword evidence="2" id="KW-0812">Transmembrane</keyword>
<proteinExistence type="predicted"/>
<dbReference type="Proteomes" id="UP001159405">
    <property type="component" value="Unassembled WGS sequence"/>
</dbReference>
<sequence>MNRETVQVLEENIYFDMELKNETGARVYENIASDTRTVPEVKQTAFENEKAKRKEGSTQRRKHPQSDADVVRRLLCIIIAVVAVFFLIAACTLILAVLVLMFHRGGTASADFSSVQVEVTKLVAETEEMKKNLSFIASSLKVGTLNKTALWQAIHTNREEVKHLIEKLMNISHIEGPRGPMGPAGSPGYNGTRGLPGIAGQPGSPGPPGSGNLSQCSYKQDKSPPVTGGDKAQVNVKATEKKGQKFLGVNCGTNDASVVELTSKVTSDGFREYQCNCKNTVNSGDPTMYCYIHYWECPV</sequence>
<keyword evidence="2" id="KW-1133">Transmembrane helix</keyword>
<keyword evidence="2" id="KW-0472">Membrane</keyword>
<evidence type="ECO:0000313" key="3">
    <source>
        <dbReference type="EMBL" id="CAH3140996.1"/>
    </source>
</evidence>